<dbReference type="PANTHER" id="PTHR38767">
    <property type="entry name" value="DNA POLYMERASE III SUBUNIT CHI"/>
    <property type="match status" value="1"/>
</dbReference>
<dbReference type="GO" id="GO:0003887">
    <property type="term" value="F:DNA-directed DNA polymerase activity"/>
    <property type="evidence" value="ECO:0007669"/>
    <property type="project" value="UniProtKB-EC"/>
</dbReference>
<gene>
    <name evidence="1" type="ORF">MUN46_001120</name>
</gene>
<accession>A0ABT7IJK5</accession>
<keyword evidence="1" id="KW-0808">Transferase</keyword>
<dbReference type="EMBL" id="JAKZJU020000001">
    <property type="protein sequence ID" value="MDL2058558.1"/>
    <property type="molecule type" value="Genomic_DNA"/>
</dbReference>
<dbReference type="InterPro" id="IPR007459">
    <property type="entry name" value="DNA_pol3_chi"/>
</dbReference>
<name>A0ABT7IJK5_9BURK</name>
<dbReference type="Pfam" id="PF04364">
    <property type="entry name" value="DNA_pol3_chi"/>
    <property type="match status" value="1"/>
</dbReference>
<organism evidence="1 2">
    <name type="scientific">Mesosutterella faecium</name>
    <dbReference type="NCBI Taxonomy" id="2925194"/>
    <lineage>
        <taxon>Bacteria</taxon>
        <taxon>Pseudomonadati</taxon>
        <taxon>Pseudomonadota</taxon>
        <taxon>Betaproteobacteria</taxon>
        <taxon>Burkholderiales</taxon>
        <taxon>Sutterellaceae</taxon>
        <taxon>Mesosutterella</taxon>
    </lineage>
</organism>
<dbReference type="InterPro" id="IPR036768">
    <property type="entry name" value="PolIII_chi_sf"/>
</dbReference>
<protein>
    <submittedName>
        <fullName evidence="1">DNA polymerase III subunit chi</fullName>
        <ecNumber evidence="1">2.7.7.7</ecNumber>
    </submittedName>
</protein>
<dbReference type="RefSeq" id="WP_243375770.1">
    <property type="nucleotide sequence ID" value="NZ_JAKZJU020000001.1"/>
</dbReference>
<dbReference type="PANTHER" id="PTHR38767:SF1">
    <property type="entry name" value="DNA POLYMERASE III SUBUNIT CHI"/>
    <property type="match status" value="1"/>
</dbReference>
<evidence type="ECO:0000313" key="1">
    <source>
        <dbReference type="EMBL" id="MDL2058558.1"/>
    </source>
</evidence>
<dbReference type="Proteomes" id="UP001165481">
    <property type="component" value="Unassembled WGS sequence"/>
</dbReference>
<dbReference type="Gene3D" id="3.40.50.10110">
    <property type="entry name" value="DNA polymerase III subunit chi"/>
    <property type="match status" value="1"/>
</dbReference>
<reference evidence="1" key="1">
    <citation type="submission" date="2023-03" db="EMBL/GenBank/DDBJ databases">
        <title>Mesosutterella sp. nov. isolated from porcine feces.</title>
        <authorList>
            <person name="Yu S."/>
        </authorList>
    </citation>
    <scope>NUCLEOTIDE SEQUENCE</scope>
    <source>
        <strain evidence="1">AGMB02718</strain>
    </source>
</reference>
<proteinExistence type="predicted"/>
<sequence>MQQIDFHFNVGSRLQYACLFVRKVWRMGKSVAVWSSDSARLADFNRRLWAFDDLSFIPHAMAGSKDAQEARVVLSEDPSRLPDSDVLLLLDESVPPGFEQLFERFDRVVDIVSSVPEETAAARARYKIYRKLNCPLKAYDQGSR</sequence>
<keyword evidence="2" id="KW-1185">Reference proteome</keyword>
<dbReference type="EC" id="2.7.7.7" evidence="1"/>
<evidence type="ECO:0000313" key="2">
    <source>
        <dbReference type="Proteomes" id="UP001165481"/>
    </source>
</evidence>
<dbReference type="SUPFAM" id="SSF102400">
    <property type="entry name" value="DNA polymerase III chi subunit"/>
    <property type="match status" value="1"/>
</dbReference>
<comment type="caution">
    <text evidence="1">The sequence shown here is derived from an EMBL/GenBank/DDBJ whole genome shotgun (WGS) entry which is preliminary data.</text>
</comment>
<keyword evidence="1" id="KW-0548">Nucleotidyltransferase</keyword>